<evidence type="ECO:0000256" key="6">
    <source>
        <dbReference type="ARBA" id="ARBA00022723"/>
    </source>
</evidence>
<evidence type="ECO:0000256" key="11">
    <source>
        <dbReference type="ARBA" id="ARBA00023152"/>
    </source>
</evidence>
<dbReference type="PROSITE" id="PS00111">
    <property type="entry name" value="PGLYCERATE_KINASE"/>
    <property type="match status" value="1"/>
</dbReference>
<evidence type="ECO:0000256" key="5">
    <source>
        <dbReference type="ARBA" id="ARBA00022679"/>
    </source>
</evidence>
<dbReference type="InterPro" id="IPR015911">
    <property type="entry name" value="Phosphoglycerate_kinase_CS"/>
</dbReference>
<evidence type="ECO:0000256" key="2">
    <source>
        <dbReference type="ARBA" id="ARBA00004838"/>
    </source>
</evidence>
<dbReference type="EC" id="2.7.2.3" evidence="4 12"/>
<keyword evidence="7" id="KW-0547">Nucleotide-binding</keyword>
<comment type="catalytic activity">
    <reaction evidence="12">
        <text>(2R)-3-phosphoglycerate + ATP = (2R)-3-phospho-glyceroyl phosphate + ADP</text>
        <dbReference type="Rhea" id="RHEA:14801"/>
        <dbReference type="ChEBI" id="CHEBI:30616"/>
        <dbReference type="ChEBI" id="CHEBI:57604"/>
        <dbReference type="ChEBI" id="CHEBI:58272"/>
        <dbReference type="ChEBI" id="CHEBI:456216"/>
        <dbReference type="EC" id="2.7.2.3"/>
    </reaction>
</comment>
<dbReference type="CDD" id="cd00318">
    <property type="entry name" value="Phosphoglycerate_kinase"/>
    <property type="match status" value="1"/>
</dbReference>
<dbReference type="SUPFAM" id="SSF53748">
    <property type="entry name" value="Phosphoglycerate kinase"/>
    <property type="match status" value="1"/>
</dbReference>
<evidence type="ECO:0000256" key="13">
    <source>
        <dbReference type="RuleBase" id="RU000696"/>
    </source>
</evidence>
<organism evidence="14 15">
    <name type="scientific">Tetragonisca angustula</name>
    <dbReference type="NCBI Taxonomy" id="166442"/>
    <lineage>
        <taxon>Eukaryota</taxon>
        <taxon>Metazoa</taxon>
        <taxon>Ecdysozoa</taxon>
        <taxon>Arthropoda</taxon>
        <taxon>Hexapoda</taxon>
        <taxon>Insecta</taxon>
        <taxon>Pterygota</taxon>
        <taxon>Neoptera</taxon>
        <taxon>Endopterygota</taxon>
        <taxon>Hymenoptera</taxon>
        <taxon>Apocrita</taxon>
        <taxon>Aculeata</taxon>
        <taxon>Apoidea</taxon>
        <taxon>Anthophila</taxon>
        <taxon>Apidae</taxon>
        <taxon>Tetragonisca</taxon>
    </lineage>
</organism>
<evidence type="ECO:0000256" key="10">
    <source>
        <dbReference type="ARBA" id="ARBA00022842"/>
    </source>
</evidence>
<dbReference type="Proteomes" id="UP001432146">
    <property type="component" value="Unassembled WGS sequence"/>
</dbReference>
<dbReference type="FunFam" id="3.40.50.1260:FF:000005">
    <property type="entry name" value="Phosphoglycerate kinase"/>
    <property type="match status" value="1"/>
</dbReference>
<dbReference type="GO" id="GO:0043531">
    <property type="term" value="F:ADP binding"/>
    <property type="evidence" value="ECO:0007669"/>
    <property type="project" value="TreeGrafter"/>
</dbReference>
<evidence type="ECO:0000313" key="15">
    <source>
        <dbReference type="Proteomes" id="UP001432146"/>
    </source>
</evidence>
<comment type="caution">
    <text evidence="14">The sequence shown here is derived from an EMBL/GenBank/DDBJ whole genome shotgun (WGS) entry which is preliminary data.</text>
</comment>
<keyword evidence="9" id="KW-0067">ATP-binding</keyword>
<dbReference type="Gene3D" id="3.40.50.1260">
    <property type="entry name" value="Phosphoglycerate kinase, N-terminal domain"/>
    <property type="match status" value="3"/>
</dbReference>
<comment type="pathway">
    <text evidence="2 12">Carbohydrate degradation; glycolysis; pyruvate from D-glyceraldehyde 3-phosphate: step 2/5.</text>
</comment>
<keyword evidence="15" id="KW-1185">Reference proteome</keyword>
<dbReference type="InterPro" id="IPR015824">
    <property type="entry name" value="Phosphoglycerate_kinase_N"/>
</dbReference>
<dbReference type="FunFam" id="3.40.50.1260:FF:000032">
    <property type="entry name" value="Phosphoglycerate kinase"/>
    <property type="match status" value="1"/>
</dbReference>
<dbReference type="EMBL" id="JAWNGG020000386">
    <property type="protein sequence ID" value="KAK9293689.1"/>
    <property type="molecule type" value="Genomic_DNA"/>
</dbReference>
<evidence type="ECO:0000256" key="12">
    <source>
        <dbReference type="RuleBase" id="RU000532"/>
    </source>
</evidence>
<dbReference type="HAMAP" id="MF_00145">
    <property type="entry name" value="Phosphoglyc_kinase"/>
    <property type="match status" value="1"/>
</dbReference>
<dbReference type="PRINTS" id="PR00477">
    <property type="entry name" value="PHGLYCKINASE"/>
</dbReference>
<reference evidence="14 15" key="1">
    <citation type="submission" date="2024-05" db="EMBL/GenBank/DDBJ databases">
        <title>The nuclear and mitochondrial genome assemblies of Tetragonisca angustula (Apidae: Meliponini), a tiny yet remarkable pollinator in the Neotropics.</title>
        <authorList>
            <person name="Ferrari R."/>
            <person name="Ricardo P.C."/>
            <person name="Dias F.C."/>
            <person name="Araujo N.S."/>
            <person name="Soares D.O."/>
            <person name="Zhou Q.-S."/>
            <person name="Zhu C.-D."/>
            <person name="Coutinho L."/>
            <person name="Airas M.C."/>
            <person name="Batista T.M."/>
        </authorList>
    </citation>
    <scope>NUCLEOTIDE SEQUENCE [LARGE SCALE GENOMIC DNA]</scope>
    <source>
        <strain evidence="14">ASF017062</strain>
        <tissue evidence="14">Abdomen</tissue>
    </source>
</reference>
<proteinExistence type="inferred from homology"/>
<evidence type="ECO:0000256" key="4">
    <source>
        <dbReference type="ARBA" id="ARBA00013061"/>
    </source>
</evidence>
<sequence>MRLVHKVLRGRCIRRPCFDFAEPRRNDDSGYSKTAQSFVSSVNYSAKQSGLKLKNDNNAFPVICDIVSNSTCSKFKGMALNKLSIDKVDLTDKRVLIRVDFNVPLKEGKITNNQRIVAALDTVKYALEKKAKSVVLMSHLGRPDGKRETKYTLKPVAEELKSLLGKEIIFLNDCVGPEVETACANPASGSIILLENLRFHIEEEGKGVGADGSKVKADKGKVEEFRKSLRKLGDVYINDAFGTAHRAHSSMLGEGYETRASGFLLKKELEYFAKALDNPERPFLAILGGAKVADKIQLINNLLDKVNEMIIGGGMAYTFLKISKNMKIGNSLFDEEGAKIVNDILSKAEKNKVQIHLPIDFVTADKFAENAAVGAADVENGIPDGWMGLDVGPKSRDLFSEPIKRAKTIVWNGPAGVFEFENFSKGTKNLMDNVVEATSRGAITIIGGGDTATCAAKWKTEDKVSHVSTGGGASLELLEGKVLPGVAALSSL</sequence>
<dbReference type="FunFam" id="3.40.50.1260:FF:000031">
    <property type="entry name" value="Phosphoglycerate kinase 1"/>
    <property type="match status" value="1"/>
</dbReference>
<dbReference type="GO" id="GO:0005524">
    <property type="term" value="F:ATP binding"/>
    <property type="evidence" value="ECO:0007669"/>
    <property type="project" value="UniProtKB-KW"/>
</dbReference>
<evidence type="ECO:0000256" key="1">
    <source>
        <dbReference type="ARBA" id="ARBA00001946"/>
    </source>
</evidence>
<accession>A0AAW0Z8M4</accession>
<dbReference type="InterPro" id="IPR036043">
    <property type="entry name" value="Phosphoglycerate_kinase_sf"/>
</dbReference>
<dbReference type="GO" id="GO:0006094">
    <property type="term" value="P:gluconeogenesis"/>
    <property type="evidence" value="ECO:0007669"/>
    <property type="project" value="TreeGrafter"/>
</dbReference>
<dbReference type="GO" id="GO:0006096">
    <property type="term" value="P:glycolytic process"/>
    <property type="evidence" value="ECO:0007669"/>
    <property type="project" value="UniProtKB-KW"/>
</dbReference>
<gene>
    <name evidence="14" type="ORF">QLX08_011434</name>
</gene>
<comment type="similarity">
    <text evidence="3 12">Belongs to the phosphoglycerate kinase family.</text>
</comment>
<evidence type="ECO:0000256" key="3">
    <source>
        <dbReference type="ARBA" id="ARBA00008982"/>
    </source>
</evidence>
<evidence type="ECO:0000256" key="7">
    <source>
        <dbReference type="ARBA" id="ARBA00022741"/>
    </source>
</evidence>
<dbReference type="AlphaFoldDB" id="A0AAW0Z8M4"/>
<name>A0AAW0Z8M4_9HYME</name>
<evidence type="ECO:0000313" key="14">
    <source>
        <dbReference type="EMBL" id="KAK9293689.1"/>
    </source>
</evidence>
<dbReference type="GO" id="GO:0005829">
    <property type="term" value="C:cytosol"/>
    <property type="evidence" value="ECO:0007669"/>
    <property type="project" value="TreeGrafter"/>
</dbReference>
<protein>
    <recommendedName>
        <fullName evidence="4 12">Phosphoglycerate kinase</fullName>
        <ecNumber evidence="4 12">2.7.2.3</ecNumber>
    </recommendedName>
</protein>
<dbReference type="Pfam" id="PF00162">
    <property type="entry name" value="PGK"/>
    <property type="match status" value="1"/>
</dbReference>
<comment type="subunit">
    <text evidence="13">Monomer.</text>
</comment>
<keyword evidence="6" id="KW-0479">Metal-binding</keyword>
<dbReference type="GO" id="GO:0046872">
    <property type="term" value="F:metal ion binding"/>
    <property type="evidence" value="ECO:0007669"/>
    <property type="project" value="UniProtKB-KW"/>
</dbReference>
<dbReference type="GO" id="GO:0004618">
    <property type="term" value="F:phosphoglycerate kinase activity"/>
    <property type="evidence" value="ECO:0007669"/>
    <property type="project" value="UniProtKB-EC"/>
</dbReference>
<dbReference type="InterPro" id="IPR001576">
    <property type="entry name" value="Phosphoglycerate_kinase"/>
</dbReference>
<evidence type="ECO:0000256" key="9">
    <source>
        <dbReference type="ARBA" id="ARBA00022840"/>
    </source>
</evidence>
<keyword evidence="5 12" id="KW-0808">Transferase</keyword>
<keyword evidence="10" id="KW-0460">Magnesium</keyword>
<dbReference type="PANTHER" id="PTHR11406">
    <property type="entry name" value="PHOSPHOGLYCERATE KINASE"/>
    <property type="match status" value="1"/>
</dbReference>
<comment type="cofactor">
    <cofactor evidence="1">
        <name>Mg(2+)</name>
        <dbReference type="ChEBI" id="CHEBI:18420"/>
    </cofactor>
</comment>
<dbReference type="PANTHER" id="PTHR11406:SF0">
    <property type="entry name" value="PHOSPHOGLYCERATE KINASE"/>
    <property type="match status" value="1"/>
</dbReference>
<keyword evidence="8 12" id="KW-0418">Kinase</keyword>
<evidence type="ECO:0000256" key="8">
    <source>
        <dbReference type="ARBA" id="ARBA00022777"/>
    </source>
</evidence>
<keyword evidence="11" id="KW-0324">Glycolysis</keyword>